<keyword evidence="2" id="KW-1133">Transmembrane helix</keyword>
<comment type="caution">
    <text evidence="3">The sequence shown here is derived from an EMBL/GenBank/DDBJ whole genome shotgun (WGS) entry which is preliminary data.</text>
</comment>
<dbReference type="EMBL" id="BMHP01000016">
    <property type="protein sequence ID" value="GGE01590.1"/>
    <property type="molecule type" value="Genomic_DNA"/>
</dbReference>
<evidence type="ECO:0000256" key="2">
    <source>
        <dbReference type="SAM" id="Phobius"/>
    </source>
</evidence>
<feature type="transmembrane region" description="Helical" evidence="2">
    <location>
        <begin position="99"/>
        <end position="122"/>
    </location>
</feature>
<name>A0A916ZJY8_9BACL</name>
<sequence length="123" mass="13734">MNPIYPLHEEHINRFCGMPVCAVTRDGRRHAGILSRCEDGRLFFNERVGQQHASAGLQSTLMQTPQTSQKKGKSSKTKIKTEAAAPKAQTQAFTPYDPYYGYGPFGGSFFIDLAFLAFLFLLI</sequence>
<evidence type="ECO:0000313" key="4">
    <source>
        <dbReference type="Proteomes" id="UP000612456"/>
    </source>
</evidence>
<dbReference type="RefSeq" id="WP_189000655.1">
    <property type="nucleotide sequence ID" value="NZ_BMHP01000016.1"/>
</dbReference>
<feature type="region of interest" description="Disordered" evidence="1">
    <location>
        <begin position="54"/>
        <end position="84"/>
    </location>
</feature>
<keyword evidence="2" id="KW-0472">Membrane</keyword>
<proteinExistence type="predicted"/>
<accession>A0A916ZJY8</accession>
<protein>
    <submittedName>
        <fullName evidence="3">Uncharacterized protein</fullName>
    </submittedName>
</protein>
<organism evidence="3 4">
    <name type="scientific">Paenibacillus nasutitermitis</name>
    <dbReference type="NCBI Taxonomy" id="1652958"/>
    <lineage>
        <taxon>Bacteria</taxon>
        <taxon>Bacillati</taxon>
        <taxon>Bacillota</taxon>
        <taxon>Bacilli</taxon>
        <taxon>Bacillales</taxon>
        <taxon>Paenibacillaceae</taxon>
        <taxon>Paenibacillus</taxon>
    </lineage>
</organism>
<keyword evidence="4" id="KW-1185">Reference proteome</keyword>
<evidence type="ECO:0000313" key="3">
    <source>
        <dbReference type="EMBL" id="GGE01590.1"/>
    </source>
</evidence>
<gene>
    <name evidence="3" type="ORF">GCM10010911_70630</name>
</gene>
<dbReference type="AlphaFoldDB" id="A0A916ZJY8"/>
<keyword evidence="2" id="KW-0812">Transmembrane</keyword>
<dbReference type="Proteomes" id="UP000612456">
    <property type="component" value="Unassembled WGS sequence"/>
</dbReference>
<evidence type="ECO:0000256" key="1">
    <source>
        <dbReference type="SAM" id="MobiDB-lite"/>
    </source>
</evidence>
<reference evidence="3" key="2">
    <citation type="submission" date="2020-09" db="EMBL/GenBank/DDBJ databases">
        <authorList>
            <person name="Sun Q."/>
            <person name="Zhou Y."/>
        </authorList>
    </citation>
    <scope>NUCLEOTIDE SEQUENCE</scope>
    <source>
        <strain evidence="3">CGMCC 1.15178</strain>
    </source>
</reference>
<reference evidence="3" key="1">
    <citation type="journal article" date="2014" name="Int. J. Syst. Evol. Microbiol.">
        <title>Complete genome sequence of Corynebacterium casei LMG S-19264T (=DSM 44701T), isolated from a smear-ripened cheese.</title>
        <authorList>
            <consortium name="US DOE Joint Genome Institute (JGI-PGF)"/>
            <person name="Walter F."/>
            <person name="Albersmeier A."/>
            <person name="Kalinowski J."/>
            <person name="Ruckert C."/>
        </authorList>
    </citation>
    <scope>NUCLEOTIDE SEQUENCE</scope>
    <source>
        <strain evidence="3">CGMCC 1.15178</strain>
    </source>
</reference>